<dbReference type="GO" id="GO:0003677">
    <property type="term" value="F:DNA binding"/>
    <property type="evidence" value="ECO:0007669"/>
    <property type="project" value="UniProtKB-KW"/>
</dbReference>
<dbReference type="Proteomes" id="UP000503297">
    <property type="component" value="Chromosome"/>
</dbReference>
<evidence type="ECO:0000313" key="3">
    <source>
        <dbReference type="Proteomes" id="UP000503297"/>
    </source>
</evidence>
<dbReference type="InterPro" id="IPR036390">
    <property type="entry name" value="WH_DNA-bd_sf"/>
</dbReference>
<gene>
    <name evidence="2" type="ORF">HLV38_00740</name>
</gene>
<dbReference type="NCBIfam" id="TIGR00738">
    <property type="entry name" value="rrf2_super"/>
    <property type="match status" value="1"/>
</dbReference>
<dbReference type="PANTHER" id="PTHR33221:SF5">
    <property type="entry name" value="HTH-TYPE TRANSCRIPTIONAL REGULATOR ISCR"/>
    <property type="match status" value="1"/>
</dbReference>
<sequence>MRISTKGVYAVRLMVYLTQKGPCHPVSLKEVADTQGISKKYLEQIAPSLTGARLLKATRGAAGGYQLARDAAQITMFDILSATEGSLSPSGVDEGELPDWGGSETFLESAMWRGFDRVVCEYLSGITLQQIFDEHSPVAADSYTI</sequence>
<dbReference type="PROSITE" id="PS51197">
    <property type="entry name" value="HTH_RRF2_2"/>
    <property type="match status" value="1"/>
</dbReference>
<dbReference type="InterPro" id="IPR030489">
    <property type="entry name" value="TR_Rrf2-type_CS"/>
</dbReference>
<dbReference type="AlphaFoldDB" id="A0A6M8J7C0"/>
<evidence type="ECO:0000256" key="1">
    <source>
        <dbReference type="ARBA" id="ARBA00023125"/>
    </source>
</evidence>
<dbReference type="GO" id="GO:0003700">
    <property type="term" value="F:DNA-binding transcription factor activity"/>
    <property type="evidence" value="ECO:0007669"/>
    <property type="project" value="TreeGrafter"/>
</dbReference>
<accession>A0A6M8J7C0</accession>
<dbReference type="GO" id="GO:0005829">
    <property type="term" value="C:cytosol"/>
    <property type="evidence" value="ECO:0007669"/>
    <property type="project" value="TreeGrafter"/>
</dbReference>
<evidence type="ECO:0000313" key="2">
    <source>
        <dbReference type="EMBL" id="QKF06812.1"/>
    </source>
</evidence>
<dbReference type="Gene3D" id="1.10.10.10">
    <property type="entry name" value="Winged helix-like DNA-binding domain superfamily/Winged helix DNA-binding domain"/>
    <property type="match status" value="1"/>
</dbReference>
<dbReference type="InterPro" id="IPR036388">
    <property type="entry name" value="WH-like_DNA-bd_sf"/>
</dbReference>
<dbReference type="InterPro" id="IPR000944">
    <property type="entry name" value="Tscrpt_reg_Rrf2"/>
</dbReference>
<name>A0A6M8J7C0_9ACTN</name>
<dbReference type="PANTHER" id="PTHR33221">
    <property type="entry name" value="WINGED HELIX-TURN-HELIX TRANSCRIPTIONAL REGULATOR, RRF2 FAMILY"/>
    <property type="match status" value="1"/>
</dbReference>
<keyword evidence="1" id="KW-0238">DNA-binding</keyword>
<dbReference type="SUPFAM" id="SSF46785">
    <property type="entry name" value="Winged helix' DNA-binding domain"/>
    <property type="match status" value="1"/>
</dbReference>
<organism evidence="2 3">
    <name type="scientific">Berryella wangjianweii</name>
    <dbReference type="NCBI Taxonomy" id="2734634"/>
    <lineage>
        <taxon>Bacteria</taxon>
        <taxon>Bacillati</taxon>
        <taxon>Actinomycetota</taxon>
        <taxon>Coriobacteriia</taxon>
        <taxon>Eggerthellales</taxon>
        <taxon>Eggerthellaceae</taxon>
        <taxon>Berryella</taxon>
    </lineage>
</organism>
<dbReference type="PROSITE" id="PS01332">
    <property type="entry name" value="HTH_RRF2_1"/>
    <property type="match status" value="1"/>
</dbReference>
<reference evidence="3" key="1">
    <citation type="submission" date="2020-05" db="EMBL/GenBank/DDBJ databases">
        <title>Novel species in genus Nocardioides.</title>
        <authorList>
            <person name="Zhang G."/>
        </authorList>
    </citation>
    <scope>NUCLEOTIDE SEQUENCE [LARGE SCALE GENOMIC DNA]</scope>
    <source>
        <strain evidence="3">zg-1050</strain>
    </source>
</reference>
<keyword evidence="3" id="KW-1185">Reference proteome</keyword>
<dbReference type="RefSeq" id="WP_172165304.1">
    <property type="nucleotide sequence ID" value="NZ_CP053716.1"/>
</dbReference>
<protein>
    <submittedName>
        <fullName evidence="2">Rrf2 family transcriptional regulator</fullName>
    </submittedName>
</protein>
<dbReference type="EMBL" id="CP053716">
    <property type="protein sequence ID" value="QKF06812.1"/>
    <property type="molecule type" value="Genomic_DNA"/>
</dbReference>
<proteinExistence type="predicted"/>
<dbReference type="KEGG" id="bwa:HLV38_00740"/>
<dbReference type="Pfam" id="PF02082">
    <property type="entry name" value="Rrf2"/>
    <property type="match status" value="1"/>
</dbReference>